<keyword evidence="11" id="KW-0472">Membrane</keyword>
<dbReference type="PROSITE" id="PS00108">
    <property type="entry name" value="PROTEIN_KINASE_ST"/>
    <property type="match status" value="1"/>
</dbReference>
<dbReference type="InterPro" id="IPR008271">
    <property type="entry name" value="Ser/Thr_kinase_AS"/>
</dbReference>
<evidence type="ECO:0000256" key="8">
    <source>
        <dbReference type="ARBA" id="ARBA00048679"/>
    </source>
</evidence>
<dbReference type="SMART" id="SM00220">
    <property type="entry name" value="S_TKc"/>
    <property type="match status" value="1"/>
</dbReference>
<keyword evidence="2" id="KW-0723">Serine/threonine-protein kinase</keyword>
<feature type="region of interest" description="Disordered" evidence="10">
    <location>
        <begin position="297"/>
        <end position="327"/>
    </location>
</feature>
<feature type="domain" description="Protein kinase" evidence="12">
    <location>
        <begin position="14"/>
        <end position="275"/>
    </location>
</feature>
<dbReference type="GO" id="GO:0045717">
    <property type="term" value="P:negative regulation of fatty acid biosynthetic process"/>
    <property type="evidence" value="ECO:0007669"/>
    <property type="project" value="UniProtKB-ARBA"/>
</dbReference>
<feature type="region of interest" description="Disordered" evidence="10">
    <location>
        <begin position="454"/>
        <end position="509"/>
    </location>
</feature>
<evidence type="ECO:0000256" key="10">
    <source>
        <dbReference type="SAM" id="MobiDB-lite"/>
    </source>
</evidence>
<dbReference type="InterPro" id="IPR000719">
    <property type="entry name" value="Prot_kinase_dom"/>
</dbReference>
<dbReference type="GO" id="GO:0005524">
    <property type="term" value="F:ATP binding"/>
    <property type="evidence" value="ECO:0007669"/>
    <property type="project" value="UniProtKB-UniRule"/>
</dbReference>
<evidence type="ECO:0000256" key="7">
    <source>
        <dbReference type="ARBA" id="ARBA00047899"/>
    </source>
</evidence>
<dbReference type="CDD" id="cd14014">
    <property type="entry name" value="STKc_PknB_like"/>
    <property type="match status" value="1"/>
</dbReference>
<keyword evidence="6 9" id="KW-0067">ATP-binding</keyword>
<dbReference type="SUPFAM" id="SSF56112">
    <property type="entry name" value="Protein kinase-like (PK-like)"/>
    <property type="match status" value="1"/>
</dbReference>
<dbReference type="AlphaFoldDB" id="A0A6I3IFD6"/>
<keyword evidence="11" id="KW-1133">Transmembrane helix</keyword>
<evidence type="ECO:0000313" key="13">
    <source>
        <dbReference type="EMBL" id="MTB72417.1"/>
    </source>
</evidence>
<keyword evidence="11" id="KW-0812">Transmembrane</keyword>
<dbReference type="GO" id="GO:0004674">
    <property type="term" value="F:protein serine/threonine kinase activity"/>
    <property type="evidence" value="ECO:0007669"/>
    <property type="project" value="UniProtKB-KW"/>
</dbReference>
<comment type="catalytic activity">
    <reaction evidence="7">
        <text>L-threonyl-[protein] + ATP = O-phospho-L-threonyl-[protein] + ADP + H(+)</text>
        <dbReference type="Rhea" id="RHEA:46608"/>
        <dbReference type="Rhea" id="RHEA-COMP:11060"/>
        <dbReference type="Rhea" id="RHEA-COMP:11605"/>
        <dbReference type="ChEBI" id="CHEBI:15378"/>
        <dbReference type="ChEBI" id="CHEBI:30013"/>
        <dbReference type="ChEBI" id="CHEBI:30616"/>
        <dbReference type="ChEBI" id="CHEBI:61977"/>
        <dbReference type="ChEBI" id="CHEBI:456216"/>
        <dbReference type="EC" id="2.7.11.1"/>
    </reaction>
</comment>
<dbReference type="FunFam" id="3.30.200.20:FF:000035">
    <property type="entry name" value="Serine/threonine protein kinase Stk1"/>
    <property type="match status" value="1"/>
</dbReference>
<feature type="transmembrane region" description="Helical" evidence="11">
    <location>
        <begin position="333"/>
        <end position="352"/>
    </location>
</feature>
<dbReference type="Pfam" id="PF00069">
    <property type="entry name" value="Pkinase"/>
    <property type="match status" value="1"/>
</dbReference>
<gene>
    <name evidence="13" type="ORF">GGG17_10650</name>
</gene>
<organism evidence="13 14">
    <name type="scientific">Arsenicicoccus cauae</name>
    <dbReference type="NCBI Taxonomy" id="2663847"/>
    <lineage>
        <taxon>Bacteria</taxon>
        <taxon>Bacillati</taxon>
        <taxon>Actinomycetota</taxon>
        <taxon>Actinomycetes</taxon>
        <taxon>Micrococcales</taxon>
        <taxon>Intrasporangiaceae</taxon>
        <taxon>Arsenicicoccus</taxon>
    </lineage>
</organism>
<evidence type="ECO:0000256" key="6">
    <source>
        <dbReference type="ARBA" id="ARBA00022840"/>
    </source>
</evidence>
<keyword evidence="4 9" id="KW-0547">Nucleotide-binding</keyword>
<dbReference type="EMBL" id="WLVL01000039">
    <property type="protein sequence ID" value="MTB72417.1"/>
    <property type="molecule type" value="Genomic_DNA"/>
</dbReference>
<evidence type="ECO:0000256" key="9">
    <source>
        <dbReference type="PROSITE-ProRule" id="PRU10141"/>
    </source>
</evidence>
<evidence type="ECO:0000256" key="3">
    <source>
        <dbReference type="ARBA" id="ARBA00022679"/>
    </source>
</evidence>
<name>A0A6I3IFD6_9MICO</name>
<dbReference type="FunFam" id="1.10.510.10:FF:000021">
    <property type="entry name" value="Serine/threonine protein kinase"/>
    <property type="match status" value="1"/>
</dbReference>
<evidence type="ECO:0000256" key="1">
    <source>
        <dbReference type="ARBA" id="ARBA00012513"/>
    </source>
</evidence>
<dbReference type="Proteomes" id="UP000431092">
    <property type="component" value="Unassembled WGS sequence"/>
</dbReference>
<keyword evidence="3" id="KW-0808">Transferase</keyword>
<dbReference type="InterPro" id="IPR011009">
    <property type="entry name" value="Kinase-like_dom_sf"/>
</dbReference>
<evidence type="ECO:0000259" key="12">
    <source>
        <dbReference type="PROSITE" id="PS50011"/>
    </source>
</evidence>
<feature type="compositionally biased region" description="Basic and acidic residues" evidence="10">
    <location>
        <begin position="465"/>
        <end position="483"/>
    </location>
</feature>
<dbReference type="InterPro" id="IPR017441">
    <property type="entry name" value="Protein_kinase_ATP_BS"/>
</dbReference>
<evidence type="ECO:0000313" key="14">
    <source>
        <dbReference type="Proteomes" id="UP000431092"/>
    </source>
</evidence>
<keyword evidence="5 13" id="KW-0418">Kinase</keyword>
<dbReference type="Gene3D" id="3.30.200.20">
    <property type="entry name" value="Phosphorylase Kinase, domain 1"/>
    <property type="match status" value="1"/>
</dbReference>
<protein>
    <recommendedName>
        <fullName evidence="1">non-specific serine/threonine protein kinase</fullName>
        <ecNumber evidence="1">2.7.11.1</ecNumber>
    </recommendedName>
</protein>
<dbReference type="PANTHER" id="PTHR43289:SF6">
    <property type="entry name" value="SERINE_THREONINE-PROTEIN KINASE NEKL-3"/>
    <property type="match status" value="1"/>
</dbReference>
<feature type="region of interest" description="Disordered" evidence="10">
    <location>
        <begin position="355"/>
        <end position="442"/>
    </location>
</feature>
<feature type="compositionally biased region" description="Low complexity" evidence="10">
    <location>
        <begin position="363"/>
        <end position="429"/>
    </location>
</feature>
<reference evidence="13 14" key="1">
    <citation type="submission" date="2019-11" db="EMBL/GenBank/DDBJ databases">
        <title>Whole genome sequencing identifies a novel species of the genus Arsenicicoccus isolated from human blood.</title>
        <authorList>
            <person name="Jeong J.H."/>
            <person name="Kweon O.J."/>
            <person name="Kim H.R."/>
            <person name="Kim T.-H."/>
            <person name="Ha S.-M."/>
            <person name="Lee M.-K."/>
        </authorList>
    </citation>
    <scope>NUCLEOTIDE SEQUENCE [LARGE SCALE GENOMIC DNA]</scope>
    <source>
        <strain evidence="13 14">MKL-02</strain>
    </source>
</reference>
<feature type="binding site" evidence="9">
    <location>
        <position position="43"/>
    </location>
    <ligand>
        <name>ATP</name>
        <dbReference type="ChEBI" id="CHEBI:30616"/>
    </ligand>
</feature>
<evidence type="ECO:0000256" key="2">
    <source>
        <dbReference type="ARBA" id="ARBA00022527"/>
    </source>
</evidence>
<evidence type="ECO:0000256" key="5">
    <source>
        <dbReference type="ARBA" id="ARBA00022777"/>
    </source>
</evidence>
<feature type="compositionally biased region" description="Polar residues" evidence="10">
    <location>
        <begin position="454"/>
        <end position="464"/>
    </location>
</feature>
<proteinExistence type="predicted"/>
<dbReference type="PROSITE" id="PS50011">
    <property type="entry name" value="PROTEIN_KINASE_DOM"/>
    <property type="match status" value="1"/>
</dbReference>
<dbReference type="EC" id="2.7.11.1" evidence="1"/>
<dbReference type="PROSITE" id="PS00107">
    <property type="entry name" value="PROTEIN_KINASE_ATP"/>
    <property type="match status" value="1"/>
</dbReference>
<accession>A0A6I3IFD6</accession>
<keyword evidence="14" id="KW-1185">Reference proteome</keyword>
<comment type="catalytic activity">
    <reaction evidence="8">
        <text>L-seryl-[protein] + ATP = O-phospho-L-seryl-[protein] + ADP + H(+)</text>
        <dbReference type="Rhea" id="RHEA:17989"/>
        <dbReference type="Rhea" id="RHEA-COMP:9863"/>
        <dbReference type="Rhea" id="RHEA-COMP:11604"/>
        <dbReference type="ChEBI" id="CHEBI:15378"/>
        <dbReference type="ChEBI" id="CHEBI:29999"/>
        <dbReference type="ChEBI" id="CHEBI:30616"/>
        <dbReference type="ChEBI" id="CHEBI:83421"/>
        <dbReference type="ChEBI" id="CHEBI:456216"/>
        <dbReference type="EC" id="2.7.11.1"/>
    </reaction>
</comment>
<dbReference type="PANTHER" id="PTHR43289">
    <property type="entry name" value="MITOGEN-ACTIVATED PROTEIN KINASE KINASE KINASE 20-RELATED"/>
    <property type="match status" value="1"/>
</dbReference>
<comment type="caution">
    <text evidence="13">The sequence shown here is derived from an EMBL/GenBank/DDBJ whole genome shotgun (WGS) entry which is preliminary data.</text>
</comment>
<sequence>MASMSGDLVLANRYRLERQIGRGGMGQVWSAVDTRLQRRVAVKTVDLAATGDEVAAERFQQEAHATAALSHPNIVTIFDNGVDGHTAYLVMELLSGPSLDELVREQGPLAVDRALAYTQEVASALGAAHRAGVVHRDVKPSNLMLDERGTLKMVDFGIARLDQARTSQLTATATVIGSAPYLSPEQATGGTATAQSDLYSLGCVLMTLLTGEPPFEGEHPLSILHHHLSTPPPLPSERRPGVPRAVDDLVAQLLAKSPQDRPASAADVAARTAAIRRGAAPSTTVLPVAGAPAAATTVLPPVDRGPQAPPHTATQATAYRDDHDRPRRRGTGALWVMLLLLAATVGALWWFGLRGSGPSTDQPRTPSTTATSTSARTTAPRTSSTPPATVTSTVTATATATPSPTGSPSSTSAPTPTETTSPTEQPTATQGPSDPAPTWSTSAQAASTLDGVVQQAQLSGSSGKDASKSLRSLDKAIRQEDASGARQALGELTGSVRSGVEDGSVSSDTAQTISSAADAVASALPTA</sequence>
<evidence type="ECO:0000256" key="11">
    <source>
        <dbReference type="SAM" id="Phobius"/>
    </source>
</evidence>
<evidence type="ECO:0000256" key="4">
    <source>
        <dbReference type="ARBA" id="ARBA00022741"/>
    </source>
</evidence>
<dbReference type="Gene3D" id="1.10.510.10">
    <property type="entry name" value="Transferase(Phosphotransferase) domain 1"/>
    <property type="match status" value="1"/>
</dbReference>